<evidence type="ECO:0000313" key="2">
    <source>
        <dbReference type="EMBL" id="KXB31671.1"/>
    </source>
</evidence>
<proteinExistence type="predicted"/>
<sequence>MVCLAEHRFSPSCISPRPTAQGSEMLDVLYDGDISGGFARAQVLNESQFLVLEDGLRTGRSRLRMSILVKIEGRPQQTVSQSAAGFEKIMLGARIMEPIAA</sequence>
<accession>A0A133XL67</accession>
<reference evidence="2 3" key="1">
    <citation type="submission" date="2015-12" db="EMBL/GenBank/DDBJ databases">
        <title>Nitrous oxide reduction kinetics distinguish bacteria harboring typical versus atypical NosZ.</title>
        <authorList>
            <person name="Yoon S."/>
            <person name="Nissen S."/>
            <person name="Park D."/>
            <person name="Sanford R.A."/>
            <person name="Loeffler F.E."/>
        </authorList>
    </citation>
    <scope>NUCLEOTIDE SEQUENCE [LARGE SCALE GENOMIC DNA]</scope>
    <source>
        <strain evidence="2 3">ATCC BAA-841</strain>
    </source>
</reference>
<evidence type="ECO:0000259" key="1">
    <source>
        <dbReference type="Pfam" id="PF09095"/>
    </source>
</evidence>
<evidence type="ECO:0000313" key="3">
    <source>
        <dbReference type="Proteomes" id="UP000070186"/>
    </source>
</evidence>
<protein>
    <recommendedName>
        <fullName evidence="1">Alpha-amylase/4-alpha-glucanotransferase C-terminal domain-containing protein</fullName>
    </recommendedName>
</protein>
<dbReference type="Proteomes" id="UP000070186">
    <property type="component" value="Unassembled WGS sequence"/>
</dbReference>
<gene>
    <name evidence="2" type="ORF">AT959_04725</name>
</gene>
<name>A0A133XL67_9RHOO</name>
<comment type="caution">
    <text evidence="2">The sequence shown here is derived from an EMBL/GenBank/DDBJ whole genome shotgun (WGS) entry which is preliminary data.</text>
</comment>
<dbReference type="GO" id="GO:0005975">
    <property type="term" value="P:carbohydrate metabolic process"/>
    <property type="evidence" value="ECO:0007669"/>
    <property type="project" value="InterPro"/>
</dbReference>
<organism evidence="2 3">
    <name type="scientific">Dechloromonas denitrificans</name>
    <dbReference type="NCBI Taxonomy" id="281362"/>
    <lineage>
        <taxon>Bacteria</taxon>
        <taxon>Pseudomonadati</taxon>
        <taxon>Pseudomonadota</taxon>
        <taxon>Betaproteobacteria</taxon>
        <taxon>Rhodocyclales</taxon>
        <taxon>Azonexaceae</taxon>
        <taxon>Dechloromonas</taxon>
    </lineage>
</organism>
<dbReference type="STRING" id="281362.AT959_04725"/>
<dbReference type="SUPFAM" id="SSF74650">
    <property type="entry name" value="Galactose mutarotase-like"/>
    <property type="match status" value="1"/>
</dbReference>
<dbReference type="InterPro" id="IPR015179">
    <property type="entry name" value="A-amylase/a-glucTrfase_C"/>
</dbReference>
<keyword evidence="3" id="KW-1185">Reference proteome</keyword>
<dbReference type="InterPro" id="IPR011013">
    <property type="entry name" value="Gal_mutarotase_sf_dom"/>
</dbReference>
<dbReference type="GO" id="GO:0003824">
    <property type="term" value="F:catalytic activity"/>
    <property type="evidence" value="ECO:0007669"/>
    <property type="project" value="InterPro"/>
</dbReference>
<dbReference type="Pfam" id="PF09095">
    <property type="entry name" value="AmyA-gluTrfs_C"/>
    <property type="match status" value="1"/>
</dbReference>
<dbReference type="AlphaFoldDB" id="A0A133XL67"/>
<dbReference type="GO" id="GO:0030246">
    <property type="term" value="F:carbohydrate binding"/>
    <property type="evidence" value="ECO:0007669"/>
    <property type="project" value="InterPro"/>
</dbReference>
<feature type="domain" description="Alpha-amylase/4-alpha-glucanotransferase C-terminal" evidence="1">
    <location>
        <begin position="31"/>
        <end position="96"/>
    </location>
</feature>
<dbReference type="EMBL" id="LODL01000010">
    <property type="protein sequence ID" value="KXB31671.1"/>
    <property type="molecule type" value="Genomic_DNA"/>
</dbReference>